<accession>A0ABZ2KTZ0</accession>
<dbReference type="EMBL" id="CP089983">
    <property type="protein sequence ID" value="WXB00506.1"/>
    <property type="molecule type" value="Genomic_DNA"/>
</dbReference>
<proteinExistence type="predicted"/>
<feature type="signal peptide" evidence="1">
    <location>
        <begin position="1"/>
        <end position="28"/>
    </location>
</feature>
<keyword evidence="1" id="KW-0732">Signal</keyword>
<feature type="chain" id="PRO_5045977842" evidence="1">
    <location>
        <begin position="29"/>
        <end position="323"/>
    </location>
</feature>
<evidence type="ECO:0000313" key="2">
    <source>
        <dbReference type="EMBL" id="WXB00506.1"/>
    </source>
</evidence>
<dbReference type="PROSITE" id="PS51257">
    <property type="entry name" value="PROKAR_LIPOPROTEIN"/>
    <property type="match status" value="1"/>
</dbReference>
<evidence type="ECO:0000256" key="1">
    <source>
        <dbReference type="SAM" id="SignalP"/>
    </source>
</evidence>
<evidence type="ECO:0000313" key="3">
    <source>
        <dbReference type="Proteomes" id="UP001374803"/>
    </source>
</evidence>
<keyword evidence="3" id="KW-1185">Reference proteome</keyword>
<dbReference type="RefSeq" id="WP_394830108.1">
    <property type="nucleotide sequence ID" value="NZ_CP089929.1"/>
</dbReference>
<name>A0ABZ2KTZ0_9BACT</name>
<dbReference type="Proteomes" id="UP001374803">
    <property type="component" value="Chromosome"/>
</dbReference>
<reference evidence="2" key="1">
    <citation type="submission" date="2021-12" db="EMBL/GenBank/DDBJ databases">
        <title>Discovery of the Pendulisporaceae a myxobacterial family with distinct sporulation behavior and unique specialized metabolism.</title>
        <authorList>
            <person name="Garcia R."/>
            <person name="Popoff A."/>
            <person name="Bader C.D."/>
            <person name="Loehr J."/>
            <person name="Walesch S."/>
            <person name="Walt C."/>
            <person name="Boldt J."/>
            <person name="Bunk B."/>
            <person name="Haeckl F.J.F.P.J."/>
            <person name="Gunesch A.P."/>
            <person name="Birkelbach J."/>
            <person name="Nuebel U."/>
            <person name="Pietschmann T."/>
            <person name="Bach T."/>
            <person name="Mueller R."/>
        </authorList>
    </citation>
    <scope>NUCLEOTIDE SEQUENCE</scope>
    <source>
        <strain evidence="2">MSr11367</strain>
    </source>
</reference>
<organism evidence="2 3">
    <name type="scientific">Pendulispora rubella</name>
    <dbReference type="NCBI Taxonomy" id="2741070"/>
    <lineage>
        <taxon>Bacteria</taxon>
        <taxon>Pseudomonadati</taxon>
        <taxon>Myxococcota</taxon>
        <taxon>Myxococcia</taxon>
        <taxon>Myxococcales</taxon>
        <taxon>Sorangiineae</taxon>
        <taxon>Pendulisporaceae</taxon>
        <taxon>Pendulispora</taxon>
    </lineage>
</organism>
<gene>
    <name evidence="2" type="ORF">LVJ94_26735</name>
</gene>
<sequence length="323" mass="36157">MNDLRSTFLPLAVAACVSTIGCASLAIATAPDKQAVHDDSAGAKVADAAFWSTLHGGHYEQIGGTLDLLEAAYLARPNDPKTAAHIGFLHIWRVSERERMETVPPTVTDDIALARRYFDEAVRLDAKDARIHGFLAATMLAEGRIHSDEKLTRKGFFEMQDAVSEWPEFNLFTRGYAMSGLPFDHERYAGAVEDQWATLDTCAHGERIDRKTADFAPYMGLETRTGRKRTCWNSWIAPHNFEGFFLNMGDMIVKAGDPKTARKVYAQAKLSKEYSAWPYRDVLDRRIAQADENVTWFRTPAKGDKERRIMGDSAFACTGCHQQ</sequence>
<protein>
    <submittedName>
        <fullName evidence="2">Uncharacterized protein</fullName>
    </submittedName>
</protein>